<accession>U4KJJ7</accession>
<dbReference type="HOGENOM" id="CLU_074798_0_0_14"/>
<dbReference type="STRING" id="1318466.BN85400570"/>
<dbReference type="Proteomes" id="UP000032740">
    <property type="component" value="Chromosome"/>
</dbReference>
<dbReference type="RefSeq" id="WP_026654026.1">
    <property type="nucleotide sequence ID" value="NC_022538.1"/>
</dbReference>
<reference evidence="1 2" key="1">
    <citation type="journal article" date="2013" name="J. Mol. Microbiol. Biotechnol.">
        <title>Analysis of the Complete Genomes of Acholeplasma brassicae , A. palmae and A. laidlawii and Their Comparison to the Obligate Parasites from ' Candidatus Phytoplasma'.</title>
        <authorList>
            <person name="Kube M."/>
            <person name="Siewert C."/>
            <person name="Migdoll A.M."/>
            <person name="Duduk B."/>
            <person name="Holz S."/>
            <person name="Rabus R."/>
            <person name="Seemuller E."/>
            <person name="Mitrovic J."/>
            <person name="Muller I."/>
            <person name="Buttner C."/>
            <person name="Reinhardt R."/>
        </authorList>
    </citation>
    <scope>NUCLEOTIDE SEQUENCE [LARGE SCALE GENOMIC DNA]</scope>
    <source>
        <strain evidence="1 2">J233</strain>
    </source>
</reference>
<gene>
    <name evidence="1" type="ORF">BN85400570</name>
</gene>
<dbReference type="KEGG" id="apal:BN85400570"/>
<keyword evidence="2" id="KW-1185">Reference proteome</keyword>
<organism evidence="1 2">
    <name type="scientific">Alteracholeplasma palmae (strain ATCC 49389 / J233)</name>
    <name type="common">Acholeplasma palmae</name>
    <dbReference type="NCBI Taxonomy" id="1318466"/>
    <lineage>
        <taxon>Bacteria</taxon>
        <taxon>Bacillati</taxon>
        <taxon>Mycoplasmatota</taxon>
        <taxon>Mollicutes</taxon>
        <taxon>Acholeplasmatales</taxon>
        <taxon>Acholeplasmataceae</taxon>
        <taxon>Acholeplasma</taxon>
    </lineage>
</organism>
<name>U4KJJ7_ALTPJ</name>
<evidence type="ECO:0000313" key="2">
    <source>
        <dbReference type="Proteomes" id="UP000032740"/>
    </source>
</evidence>
<dbReference type="EMBL" id="FO681347">
    <property type="protein sequence ID" value="CCV63634.1"/>
    <property type="molecule type" value="Genomic_DNA"/>
</dbReference>
<evidence type="ECO:0000313" key="1">
    <source>
        <dbReference type="EMBL" id="CCV63634.1"/>
    </source>
</evidence>
<dbReference type="Pfam" id="PF08843">
    <property type="entry name" value="AbiEii"/>
    <property type="match status" value="1"/>
</dbReference>
<evidence type="ECO:0008006" key="3">
    <source>
        <dbReference type="Google" id="ProtNLM"/>
    </source>
</evidence>
<proteinExistence type="predicted"/>
<dbReference type="Gene3D" id="3.10.450.620">
    <property type="entry name" value="JHP933, nucleotidyltransferase-like core domain"/>
    <property type="match status" value="1"/>
</dbReference>
<dbReference type="AlphaFoldDB" id="U4KJJ7"/>
<dbReference type="InterPro" id="IPR014942">
    <property type="entry name" value="AbiEii"/>
</dbReference>
<protein>
    <recommendedName>
        <fullName evidence="3">Nucleotidyl transferase AbiEii/AbiGii toxin family protein</fullName>
    </recommendedName>
</protein>
<sequence length="287" mass="33560">MTIIDQMLEKYRTETIEEKKNAIKEIIQEIVLSGLSRTGFFDYAAFYGGTALRIFYGLPRYSEDLDFSLLVPNKTFDLNSYLPSLLKEVSALGLNFEIEEKVKTIDSNIKSAFIKGNTKEQFLTFYPKSNDYLSIINNEKIKVKFEIDINPPKHATTEYKYGLLPYPYEIQIYDMPSLFAGKIHAVLCRAWKNRIKGRDLYDYIFYIGKKTKINMKHLQERLIQSEFIRSSDEFSLEILKSMLKDKFGKIDYNEAKKDVLPFIADSKELTLWTSHFFISITENIEEI</sequence>